<evidence type="ECO:0008006" key="4">
    <source>
        <dbReference type="Google" id="ProtNLM"/>
    </source>
</evidence>
<dbReference type="RefSeq" id="WP_144237699.1">
    <property type="nucleotide sequence ID" value="NZ_VJWA01000002.1"/>
</dbReference>
<sequence>MSKRGLFTRLLAAHTESEVQSILDAEGLTTDPTKWTPYGDNESFYGVVENQQAHPVPALVEKVTNGIDAILEKKVLQAGLDIRSPEAPRSVREALDRYFPNHRNWDLGDARSAQARELQIVASGPRRDTSLLVYDDGVGQAPKDFPGTFLSLLRGNKNDVHFVQGKYNMGGAGAIAFCGDLRFQLVASRRYDGAHPLGFTLLRRHPPALAEAANRKNTWYEYLVFDGEVASVDVDELDIGLDGRSFRTGSLLKMYSYRLPEGARSIISRDLNLSLNEFLFEPALPFLTVDNNERYPDNRAPVTPVYGLKRRLEADNETVETRFSEVSRTAELGELGVTVYVFKPRSRGQGVKETKQYVQREYFKNGMTVLFSLNGQVHGSYSSEFVTRALRMPLLKDYLLIHVDCSNLHLSVRNELFMASRDRLKAGDKADTIRKHLRDMLLASELKEIAKRRKSSLGVDTGDAGQMLRDMTRNMPMNDALAKILRQTFNIAEQRPGTSDKKPRPNPERPKRAPKEAPPFHPQRYPSAFQAKGGDAQECGLKLYRLPAGGSRTIAFATDVENDFFDRTDDPGDMSLAVMRPSATGSTGGGKPDPSSEGDLLDVVRTSPSEGTIRVGVRASGETKVGDTIKMTATLTSPHGDLTETVLVRITDPERTPPRKEPDVEPPLGIPELVLCSQEGGPGLKSWEQIAEAGIEMNHDVVVYPFVDEDKLARIYVNMHSRVLREFNSGARSPEAVEVAERRYISAVYFHTLFLFATTKSRKYDLRRGGDGDAEGTDVEIAEYVSDVFNSSYAQFLLNFDTTDLIDAMG</sequence>
<proteinExistence type="predicted"/>
<name>A0A552U8F6_9SPHN</name>
<accession>A0A552U8F6</accession>
<feature type="compositionally biased region" description="Basic and acidic residues" evidence="1">
    <location>
        <begin position="498"/>
        <end position="515"/>
    </location>
</feature>
<dbReference type="AlphaFoldDB" id="A0A552U8F6"/>
<evidence type="ECO:0000313" key="3">
    <source>
        <dbReference type="Proteomes" id="UP000317894"/>
    </source>
</evidence>
<dbReference type="EMBL" id="VJWA01000002">
    <property type="protein sequence ID" value="TRW14494.1"/>
    <property type="molecule type" value="Genomic_DNA"/>
</dbReference>
<feature type="region of interest" description="Disordered" evidence="1">
    <location>
        <begin position="579"/>
        <end position="602"/>
    </location>
</feature>
<gene>
    <name evidence="2" type="ORF">FMM06_12370</name>
</gene>
<evidence type="ECO:0000313" key="2">
    <source>
        <dbReference type="EMBL" id="TRW14494.1"/>
    </source>
</evidence>
<comment type="caution">
    <text evidence="2">The sequence shown here is derived from an EMBL/GenBank/DDBJ whole genome shotgun (WGS) entry which is preliminary data.</text>
</comment>
<dbReference type="OrthoDB" id="779545at2"/>
<dbReference type="Proteomes" id="UP000317894">
    <property type="component" value="Unassembled WGS sequence"/>
</dbReference>
<protein>
    <recommendedName>
        <fullName evidence="4">Histidine kinase-, DNA gyrase B-, and HSP90-like ATPase</fullName>
    </recommendedName>
</protein>
<reference evidence="2 3" key="1">
    <citation type="submission" date="2019-07" db="EMBL/GenBank/DDBJ databases">
        <title>Novel species isolated from glacier.</title>
        <authorList>
            <person name="Liu Q."/>
            <person name="Xin Y.-H."/>
        </authorList>
    </citation>
    <scope>NUCLEOTIDE SEQUENCE [LARGE SCALE GENOMIC DNA]</scope>
    <source>
        <strain evidence="2 3">LB1R16</strain>
    </source>
</reference>
<feature type="region of interest" description="Disordered" evidence="1">
    <location>
        <begin position="489"/>
        <end position="532"/>
    </location>
</feature>
<keyword evidence="3" id="KW-1185">Reference proteome</keyword>
<evidence type="ECO:0000256" key="1">
    <source>
        <dbReference type="SAM" id="MobiDB-lite"/>
    </source>
</evidence>
<organism evidence="2 3">
    <name type="scientific">Glacieibacterium frigidum</name>
    <dbReference type="NCBI Taxonomy" id="2593303"/>
    <lineage>
        <taxon>Bacteria</taxon>
        <taxon>Pseudomonadati</taxon>
        <taxon>Pseudomonadota</taxon>
        <taxon>Alphaproteobacteria</taxon>
        <taxon>Sphingomonadales</taxon>
        <taxon>Sphingosinicellaceae</taxon>
        <taxon>Glacieibacterium</taxon>
    </lineage>
</organism>